<proteinExistence type="predicted"/>
<evidence type="ECO:0000313" key="2">
    <source>
        <dbReference type="RefSeq" id="XP_027346677.1"/>
    </source>
</evidence>
<reference evidence="1" key="1">
    <citation type="journal article" date="2019" name="Toxins">
        <title>Detection of Abrin-Like and Prepropulchellin-Like Toxin Genes and Transcripts Using Whole Genome Sequencing and Full-Length Transcript Sequencing of Abrus precatorius.</title>
        <authorList>
            <person name="Hovde B.T."/>
            <person name="Daligault H.E."/>
            <person name="Hanschen E.R."/>
            <person name="Kunde Y.A."/>
            <person name="Johnson M.B."/>
            <person name="Starkenburg S.R."/>
            <person name="Johnson S.L."/>
        </authorList>
    </citation>
    <scope>NUCLEOTIDE SEQUENCE [LARGE SCALE GENOMIC DNA]</scope>
</reference>
<sequence length="170" mass="18342">MAAHDSFASWVTLESQQCNRQPPLLPHRRAFGTSAVRTFTAKTGRCSQSAGADLGSFGLITASTHTPNTAPTCAAGDLDVSTRTLPSIVQPPTLELKPLPKHLKYAFLETNDKLPMIVSTDLDAAQEEKLLQTLAAHKQAIGWTLTDIPGISPSTCMHRILLDDDAKPVR</sequence>
<dbReference type="Proteomes" id="UP000694853">
    <property type="component" value="Unplaced"/>
</dbReference>
<organism evidence="1 2">
    <name type="scientific">Abrus precatorius</name>
    <name type="common">Indian licorice</name>
    <name type="synonym">Glycine abrus</name>
    <dbReference type="NCBI Taxonomy" id="3816"/>
    <lineage>
        <taxon>Eukaryota</taxon>
        <taxon>Viridiplantae</taxon>
        <taxon>Streptophyta</taxon>
        <taxon>Embryophyta</taxon>
        <taxon>Tracheophyta</taxon>
        <taxon>Spermatophyta</taxon>
        <taxon>Magnoliopsida</taxon>
        <taxon>eudicotyledons</taxon>
        <taxon>Gunneridae</taxon>
        <taxon>Pentapetalae</taxon>
        <taxon>rosids</taxon>
        <taxon>fabids</taxon>
        <taxon>Fabales</taxon>
        <taxon>Fabaceae</taxon>
        <taxon>Papilionoideae</taxon>
        <taxon>50 kb inversion clade</taxon>
        <taxon>NPAAA clade</taxon>
        <taxon>indigoferoid/millettioid clade</taxon>
        <taxon>Abreae</taxon>
        <taxon>Abrus</taxon>
    </lineage>
</organism>
<dbReference type="AlphaFoldDB" id="A0A8B8KS31"/>
<dbReference type="RefSeq" id="XP_027346677.1">
    <property type="nucleotide sequence ID" value="XM_027490876.1"/>
</dbReference>
<accession>A0A8B8KS31</accession>
<gene>
    <name evidence="2" type="primary">LOC113858301</name>
</gene>
<reference evidence="2" key="2">
    <citation type="submission" date="2025-08" db="UniProtKB">
        <authorList>
            <consortium name="RefSeq"/>
        </authorList>
    </citation>
    <scope>IDENTIFICATION</scope>
    <source>
        <tissue evidence="2">Young leaves</tissue>
    </source>
</reference>
<evidence type="ECO:0000313" key="1">
    <source>
        <dbReference type="Proteomes" id="UP000694853"/>
    </source>
</evidence>
<name>A0A8B8KS31_ABRPR</name>
<dbReference type="GeneID" id="113858301"/>
<dbReference type="KEGG" id="aprc:113858301"/>
<protein>
    <submittedName>
        <fullName evidence="2">Uncharacterized protein LOC113858301</fullName>
    </submittedName>
</protein>
<keyword evidence="1" id="KW-1185">Reference proteome</keyword>
<dbReference type="OrthoDB" id="1752182at2759"/>